<dbReference type="Proteomes" id="UP000199626">
    <property type="component" value="Unassembled WGS sequence"/>
</dbReference>
<dbReference type="RefSeq" id="WP_092592854.1">
    <property type="nucleotide sequence ID" value="NZ_FMXN01000006.1"/>
</dbReference>
<proteinExistence type="predicted"/>
<protein>
    <recommendedName>
        <fullName evidence="4">MSHA biogenesis protein MshJ</fullName>
    </recommendedName>
</protein>
<keyword evidence="1" id="KW-1133">Transmembrane helix</keyword>
<evidence type="ECO:0000256" key="1">
    <source>
        <dbReference type="SAM" id="Phobius"/>
    </source>
</evidence>
<dbReference type="STRING" id="1159017.SAMN02927930_01271"/>
<keyword evidence="1" id="KW-0812">Transmembrane</keyword>
<evidence type="ECO:0000313" key="3">
    <source>
        <dbReference type="Proteomes" id="UP000199626"/>
    </source>
</evidence>
<reference evidence="3" key="1">
    <citation type="submission" date="2016-10" db="EMBL/GenBank/DDBJ databases">
        <authorList>
            <person name="Varghese N."/>
            <person name="Submissions S."/>
        </authorList>
    </citation>
    <scope>NUCLEOTIDE SEQUENCE [LARGE SCALE GENOMIC DNA]</scope>
    <source>
        <strain evidence="3">CGMCC 1.10824</strain>
    </source>
</reference>
<keyword evidence="3" id="KW-1185">Reference proteome</keyword>
<dbReference type="OrthoDB" id="9151209at2"/>
<organism evidence="2 3">
    <name type="scientific">Pseudidiomarina indica</name>
    <dbReference type="NCBI Taxonomy" id="1159017"/>
    <lineage>
        <taxon>Bacteria</taxon>
        <taxon>Pseudomonadati</taxon>
        <taxon>Pseudomonadota</taxon>
        <taxon>Gammaproteobacteria</taxon>
        <taxon>Alteromonadales</taxon>
        <taxon>Idiomarinaceae</taxon>
        <taxon>Pseudidiomarina</taxon>
    </lineage>
</organism>
<evidence type="ECO:0000313" key="2">
    <source>
        <dbReference type="EMBL" id="SDB33229.1"/>
    </source>
</evidence>
<feature type="transmembrane region" description="Helical" evidence="1">
    <location>
        <begin position="21"/>
        <end position="39"/>
    </location>
</feature>
<gene>
    <name evidence="2" type="ORF">SAMN02927930_01271</name>
</gene>
<accession>A0A1G6CK42</accession>
<dbReference type="EMBL" id="FMXN01000006">
    <property type="protein sequence ID" value="SDB33229.1"/>
    <property type="molecule type" value="Genomic_DNA"/>
</dbReference>
<evidence type="ECO:0008006" key="4">
    <source>
        <dbReference type="Google" id="ProtNLM"/>
    </source>
</evidence>
<dbReference type="AlphaFoldDB" id="A0A1G6CK42"/>
<keyword evidence="1" id="KW-0472">Membrane</keyword>
<sequence length="213" mass="24813">MKRWELWQQQFLTVSSKRRKIWVGVAILVLLYVALWWVVAPLQQQLQEAQSTQRQQRYEIGLYEQELSALQQRLAGDPKAEIRSQRGQLQQQLATLDATLTAQSHYVSAADNRHLLKALLDAAVNVRVQAAQALPPEQVYQEPQDANTAIYKHRLQFTVSGDFFSLRDYLESLEQLPWNFYWQKMDYRVLQAPQAEVVFEIYTLSLERGYVAS</sequence>
<name>A0A1G6CK42_9GAMM</name>